<organism evidence="3 4">
    <name type="scientific">Bacillus thermotolerans</name>
    <name type="common">Quasibacillus thermotolerans</name>
    <dbReference type="NCBI Taxonomy" id="1221996"/>
    <lineage>
        <taxon>Bacteria</taxon>
        <taxon>Bacillati</taxon>
        <taxon>Bacillota</taxon>
        <taxon>Bacilli</taxon>
        <taxon>Bacillales</taxon>
        <taxon>Bacillaceae</taxon>
        <taxon>Bacillus</taxon>
    </lineage>
</organism>
<dbReference type="AlphaFoldDB" id="A0A0F5I4W0"/>
<evidence type="ECO:0000256" key="1">
    <source>
        <dbReference type="ARBA" id="ARBA00010613"/>
    </source>
</evidence>
<dbReference type="InterPro" id="IPR036526">
    <property type="entry name" value="C-N_Hydrolase_sf"/>
</dbReference>
<evidence type="ECO:0000313" key="4">
    <source>
        <dbReference type="Proteomes" id="UP000031563"/>
    </source>
</evidence>
<dbReference type="InterPro" id="IPR003010">
    <property type="entry name" value="C-N_Hydrolase"/>
</dbReference>
<proteinExistence type="inferred from homology"/>
<dbReference type="Pfam" id="PF00795">
    <property type="entry name" value="CN_hydrolase"/>
    <property type="match status" value="1"/>
</dbReference>
<dbReference type="EMBL" id="JWIR02000032">
    <property type="protein sequence ID" value="KKB40167.1"/>
    <property type="molecule type" value="Genomic_DNA"/>
</dbReference>
<comment type="caution">
    <text evidence="3">The sequence shown here is derived from an EMBL/GenBank/DDBJ whole genome shotgun (WGS) entry which is preliminary data.</text>
</comment>
<gene>
    <name evidence="3" type="ORF">QY95_01800</name>
</gene>
<dbReference type="STRING" id="1221996.QY95_01800"/>
<keyword evidence="4" id="KW-1185">Reference proteome</keyword>
<dbReference type="InterPro" id="IPR001110">
    <property type="entry name" value="UPF0012_CS"/>
</dbReference>
<name>A0A0F5I4W0_BACTR</name>
<evidence type="ECO:0000259" key="2">
    <source>
        <dbReference type="PROSITE" id="PS50263"/>
    </source>
</evidence>
<dbReference type="SUPFAM" id="SSF56317">
    <property type="entry name" value="Carbon-nitrogen hydrolase"/>
    <property type="match status" value="1"/>
</dbReference>
<protein>
    <submittedName>
        <fullName evidence="3">Aliphatic amidase AmiE</fullName>
    </submittedName>
</protein>
<reference evidence="3" key="1">
    <citation type="submission" date="2015-02" db="EMBL/GenBank/DDBJ databases">
        <title>Genome Assembly of Bacillaceae bacterium MTCC 8252.</title>
        <authorList>
            <person name="Verma A."/>
            <person name="Khatri I."/>
            <person name="Mual P."/>
            <person name="Subramanian S."/>
            <person name="Krishnamurthi S."/>
        </authorList>
    </citation>
    <scope>NUCLEOTIDE SEQUENCE [LARGE SCALE GENOMIC DNA]</scope>
    <source>
        <strain evidence="3">MTCC 8252</strain>
    </source>
</reference>
<dbReference type="Gene3D" id="3.60.110.10">
    <property type="entry name" value="Carbon-nitrogen hydrolase"/>
    <property type="match status" value="1"/>
</dbReference>
<dbReference type="CDD" id="cd07583">
    <property type="entry name" value="nitrilase_5"/>
    <property type="match status" value="1"/>
</dbReference>
<accession>A0A0F5I4W0</accession>
<dbReference type="PANTHER" id="PTHR23088:SF27">
    <property type="entry name" value="DEAMINATED GLUTATHIONE AMIDASE"/>
    <property type="match status" value="1"/>
</dbReference>
<dbReference type="Proteomes" id="UP000031563">
    <property type="component" value="Unassembled WGS sequence"/>
</dbReference>
<dbReference type="PROSITE" id="PS50263">
    <property type="entry name" value="CN_HYDROLASE"/>
    <property type="match status" value="1"/>
</dbReference>
<feature type="domain" description="CN hydrolase" evidence="2">
    <location>
        <begin position="1"/>
        <end position="230"/>
    </location>
</feature>
<comment type="similarity">
    <text evidence="1">Belongs to the carbon-nitrogen hydrolase superfamily. NIT1/NIT2 family.</text>
</comment>
<dbReference type="PANTHER" id="PTHR23088">
    <property type="entry name" value="NITRILASE-RELATED"/>
    <property type="match status" value="1"/>
</dbReference>
<dbReference type="PROSITE" id="PS01227">
    <property type="entry name" value="UPF0012"/>
    <property type="match status" value="1"/>
</dbReference>
<sequence length="252" mass="28731">MDIAFGDPEENYKRVEKRLQEAADNGCQLVVLPELWTTGYDLTRLDEIADDNAEAAIAFLKEQAQKHQLHLVGGSVANRKEQGVENTLLVISKDGQLVKTYSKLHLFRLMEEEKFLQAGNEDGLFMLDGEQMAAFICYDIRFPEWMRKHVLNGANVLFVPAEWPLARVDHWRTLLIARAIENQSYVVACNRSGADPNNKFAGHSIIVDPWGEVIAEAGENEELLIGEIDTEKVPEIRKRIPIFEDRRTEFYS</sequence>
<evidence type="ECO:0000313" key="3">
    <source>
        <dbReference type="EMBL" id="KKB40167.1"/>
    </source>
</evidence>